<accession>A0AAV6Z7U5</accession>
<reference evidence="1" key="1">
    <citation type="thesis" date="2020" institute="ProQuest LLC" country="789 East Eisenhower Parkway, Ann Arbor, MI, USA">
        <title>Comparative Genomics and Chromosome Evolution.</title>
        <authorList>
            <person name="Mudd A.B."/>
        </authorList>
    </citation>
    <scope>NUCLEOTIDE SEQUENCE</scope>
    <source>
        <strain evidence="1">237g6f4</strain>
        <tissue evidence="1">Blood</tissue>
    </source>
</reference>
<sequence>MNGGQAGASVPLYQAALSLSQLQRENQGTMSLDFHLHSSYCLFVVPHAFGSGTCSTEKKLKNVYLNDSLKAEVGFGDQESAFCIG</sequence>
<dbReference type="AlphaFoldDB" id="A0AAV6Z7U5"/>
<protein>
    <submittedName>
        <fullName evidence="1">Uncharacterized protein</fullName>
    </submittedName>
</protein>
<gene>
    <name evidence="1" type="ORF">GDO81_022894</name>
</gene>
<organism evidence="1 2">
    <name type="scientific">Engystomops pustulosus</name>
    <name type="common">Tungara frog</name>
    <name type="synonym">Physalaemus pustulosus</name>
    <dbReference type="NCBI Taxonomy" id="76066"/>
    <lineage>
        <taxon>Eukaryota</taxon>
        <taxon>Metazoa</taxon>
        <taxon>Chordata</taxon>
        <taxon>Craniata</taxon>
        <taxon>Vertebrata</taxon>
        <taxon>Euteleostomi</taxon>
        <taxon>Amphibia</taxon>
        <taxon>Batrachia</taxon>
        <taxon>Anura</taxon>
        <taxon>Neobatrachia</taxon>
        <taxon>Hyloidea</taxon>
        <taxon>Leptodactylidae</taxon>
        <taxon>Leiuperinae</taxon>
        <taxon>Engystomops</taxon>
    </lineage>
</organism>
<keyword evidence="2" id="KW-1185">Reference proteome</keyword>
<proteinExistence type="predicted"/>
<evidence type="ECO:0000313" key="2">
    <source>
        <dbReference type="Proteomes" id="UP000824782"/>
    </source>
</evidence>
<dbReference type="EMBL" id="WNYA01002488">
    <property type="protein sequence ID" value="KAG8544225.1"/>
    <property type="molecule type" value="Genomic_DNA"/>
</dbReference>
<comment type="caution">
    <text evidence="1">The sequence shown here is derived from an EMBL/GenBank/DDBJ whole genome shotgun (WGS) entry which is preliminary data.</text>
</comment>
<name>A0AAV6Z7U5_ENGPU</name>
<evidence type="ECO:0000313" key="1">
    <source>
        <dbReference type="EMBL" id="KAG8544225.1"/>
    </source>
</evidence>
<dbReference type="Proteomes" id="UP000824782">
    <property type="component" value="Unassembled WGS sequence"/>
</dbReference>